<dbReference type="AlphaFoldDB" id="A0A5C4Y4G5"/>
<dbReference type="Proteomes" id="UP000313988">
    <property type="component" value="Unassembled WGS sequence"/>
</dbReference>
<dbReference type="Proteomes" id="UP000629870">
    <property type="component" value="Unassembled WGS sequence"/>
</dbReference>
<dbReference type="OrthoDB" id="73974at2"/>
<dbReference type="EMBL" id="JACHEW010000011">
    <property type="protein sequence ID" value="MBB6017071.1"/>
    <property type="molecule type" value="Genomic_DNA"/>
</dbReference>
<sequence length="119" mass="13111">MPFVLYRRPNARRAAILDDLLAMADTGQQDAVNTAITMLSDLFEHGHRSSYAQKLQGLPIWELKSHARGGAKGSTRIYFYFRRNGDVVIVNAEIKAGNAPSAPLLREAALTALQDGQRS</sequence>
<name>A0A5C4Y4G5_9DEIO</name>
<accession>A0A5C4Y4G5</accession>
<dbReference type="RefSeq" id="WP_139403722.1">
    <property type="nucleotide sequence ID" value="NZ_JACHEW010000011.1"/>
</dbReference>
<protein>
    <recommendedName>
        <fullName evidence="5">Type II toxin-antitoxin system RelE/ParE family toxin</fullName>
    </recommendedName>
</protein>
<gene>
    <name evidence="2" type="ORF">FHR04_12405</name>
    <name evidence="1" type="ORF">HNQ04_002333</name>
</gene>
<evidence type="ECO:0000313" key="1">
    <source>
        <dbReference type="EMBL" id="MBB6017071.1"/>
    </source>
</evidence>
<comment type="caution">
    <text evidence="2">The sequence shown here is derived from an EMBL/GenBank/DDBJ whole genome shotgun (WGS) entry which is preliminary data.</text>
</comment>
<evidence type="ECO:0000313" key="3">
    <source>
        <dbReference type="Proteomes" id="UP000313988"/>
    </source>
</evidence>
<evidence type="ECO:0000313" key="2">
    <source>
        <dbReference type="EMBL" id="TNM70695.1"/>
    </source>
</evidence>
<reference evidence="2 3" key="1">
    <citation type="submission" date="2019-06" db="EMBL/GenBank/DDBJ databases">
        <title>Genome sequence of Deinococcus radiopugnans ATCC 19172.</title>
        <authorList>
            <person name="Maclea K.S."/>
            <person name="Maynard C.R."/>
        </authorList>
    </citation>
    <scope>NUCLEOTIDE SEQUENCE [LARGE SCALE GENOMIC DNA]</scope>
    <source>
        <strain evidence="2 3">ATCC 19172</strain>
    </source>
</reference>
<reference evidence="1 4" key="2">
    <citation type="submission" date="2020-08" db="EMBL/GenBank/DDBJ databases">
        <title>Genomic Encyclopedia of Type Strains, Phase IV (KMG-IV): sequencing the most valuable type-strain genomes for metagenomic binning, comparative biology and taxonomic classification.</title>
        <authorList>
            <person name="Goeker M."/>
        </authorList>
    </citation>
    <scope>NUCLEOTIDE SEQUENCE [LARGE SCALE GENOMIC DNA]</scope>
    <source>
        <strain evidence="1 4">DSM 12027</strain>
    </source>
</reference>
<evidence type="ECO:0008006" key="5">
    <source>
        <dbReference type="Google" id="ProtNLM"/>
    </source>
</evidence>
<dbReference type="EMBL" id="VDMO01000012">
    <property type="protein sequence ID" value="TNM70695.1"/>
    <property type="molecule type" value="Genomic_DNA"/>
</dbReference>
<keyword evidence="4" id="KW-1185">Reference proteome</keyword>
<proteinExistence type="predicted"/>
<organism evidence="2 3">
    <name type="scientific">Deinococcus radiopugnans ATCC 19172</name>
    <dbReference type="NCBI Taxonomy" id="585398"/>
    <lineage>
        <taxon>Bacteria</taxon>
        <taxon>Thermotogati</taxon>
        <taxon>Deinococcota</taxon>
        <taxon>Deinococci</taxon>
        <taxon>Deinococcales</taxon>
        <taxon>Deinococcaceae</taxon>
        <taxon>Deinococcus</taxon>
    </lineage>
</organism>
<evidence type="ECO:0000313" key="4">
    <source>
        <dbReference type="Proteomes" id="UP000629870"/>
    </source>
</evidence>